<dbReference type="EMBL" id="KL363187">
    <property type="protein sequence ID" value="KFD57716.1"/>
    <property type="molecule type" value="Genomic_DNA"/>
</dbReference>
<dbReference type="FunFam" id="3.20.20.100:FF:000029">
    <property type="entry name" value="Aldo-keto reductase"/>
    <property type="match status" value="3"/>
</dbReference>
<evidence type="ECO:0000313" key="2">
    <source>
        <dbReference type="EMBL" id="KFD57716.1"/>
    </source>
</evidence>
<reference evidence="2 3" key="1">
    <citation type="journal article" date="2014" name="Nat. Genet.">
        <title>Genome and transcriptome of the porcine whipworm Trichuris suis.</title>
        <authorList>
            <person name="Jex A.R."/>
            <person name="Nejsum P."/>
            <person name="Schwarz E.M."/>
            <person name="Hu L."/>
            <person name="Young N.D."/>
            <person name="Hall R.S."/>
            <person name="Korhonen P.K."/>
            <person name="Liao S."/>
            <person name="Thamsborg S."/>
            <person name="Xia J."/>
            <person name="Xu P."/>
            <person name="Wang S."/>
            <person name="Scheerlinck J.P."/>
            <person name="Hofmann A."/>
            <person name="Sternberg P.W."/>
            <person name="Wang J."/>
            <person name="Gasser R.B."/>
        </authorList>
    </citation>
    <scope>NUCLEOTIDE SEQUENCE [LARGE SCALE GENOMIC DNA]</scope>
    <source>
        <strain evidence="2">DCEP-RM93M</strain>
    </source>
</reference>
<evidence type="ECO:0000259" key="1">
    <source>
        <dbReference type="Pfam" id="PF00248"/>
    </source>
</evidence>
<dbReference type="InterPro" id="IPR018170">
    <property type="entry name" value="Aldo/ket_reductase_CS"/>
</dbReference>
<feature type="domain" description="NADP-dependent oxidoreductase" evidence="1">
    <location>
        <begin position="1558"/>
        <end position="1742"/>
    </location>
</feature>
<dbReference type="PROSITE" id="PS00062">
    <property type="entry name" value="ALDOKETO_REDUCTASE_2"/>
    <property type="match status" value="6"/>
</dbReference>
<proteinExistence type="predicted"/>
<dbReference type="PRINTS" id="PR00069">
    <property type="entry name" value="ALDKETRDTASE"/>
</dbReference>
<dbReference type="Proteomes" id="UP000030764">
    <property type="component" value="Unassembled WGS sequence"/>
</dbReference>
<dbReference type="PANTHER" id="PTHR11732">
    <property type="entry name" value="ALDO/KETO REDUCTASE"/>
    <property type="match status" value="1"/>
</dbReference>
<dbReference type="InterPro" id="IPR020471">
    <property type="entry name" value="AKR"/>
</dbReference>
<sequence length="1833" mass="209215">MSSKFITLHNGVRMPTLGYGTWLSNGDPLRTGLKKALDVGYRHVDTAYLYGNEDIVGDVLKQWFASGSGKREDVFITTKLSAKYHRRLDVERSLKESLEMLQLDYVDLFLIHTPMGNKCSDERTMDIVNERCVPDPVDHLETWKGMEDVLNKGLTRAIGLSNFSIPQMQRILDNCSVKPHNIQVECHLYWPQFELHDFCKKHNISFTAYAPLGSPGRLTHPLTIIGMDVSKQSDPLNDTLVKDIAAKHGKSSGQVLLKWLLQRDMIVIPKSTSPAHILENFQLFDFELSSEEMKMLNEMSSKCVTLHNGVLMPMLGYGTWLAEGELLYNGLKKALDVGYRHIDTAYVYENEDIIGDVLKQWFDSGSGKREDIFITTKLSPNYHQRPDVERSLKESLERLKLNHVDLFLIHTPVGSKRSDGRITEAADRVDPLETWKGMEDVLNKGLTRAIGLSNFSVSQTQRILDRCSVKPHNVQVECHIYWPQFELHGFCKEQNISFTAYTSLGNPGRHARLRARIGANVTKLEEPLNDTTVKDIAAKHGKSPAQILLKWVLQRDMIVIPKSTTAAHIVENFQLFDFELSNDEMRSISHCNELLPYAMSSKCVTLHNGLPMPMVGYGTWQGEGDALRAGLKKALEVGYRLIDTAYIYENEDVIGEVLQQWLASGSGKREDLFVTTKLPMHNHRRPDVQRSLKESLERLKLDYVDLFLVHTPVSSKSSNGRRIDLVNDHCIPDDVDHLETWKGMEDVLSEGLTRSIGLSNFNIAQMVRIMDNCTVKPHNLQVECHLYWPQFELHEFCKRHNISFTAYGPIGSPGRRNHPMARIGVDVSLVPVVLMKWLLQRDIIVIPKSTNPSHIASNLQLFDFELNDAEMKALNEVQIRERIFPFYWSVYQDKRACSFLVQLRFFAPVDLPAVLASYAMPSKCVTLHNALEVGYRHIDTAYVYENEDVIGEVLQQWFASGSGKREDLFVTTKLPMHNHRRPDVQRSLKESLERLKLDYVDLFLVHTPLSAKASDGRRMDLVNDHCIPDNVDHLETWKGMEDVLNEGLTRSIGLSNFNIAQMVRIMDSCTVKPHNLQVECHLYWPQFELYEFCKRHNISFTAYSPIGSPGRRVIPKSTNPSHIASNFQLFDFELNEAEMKALNEVQIRERIFPFYWAKNHPDYPFVHLNVSALVSSGRINASAFLLPFCFFAAVALPCLPVQATYAMSSKCVTLHNGLRMPMVGYGTWQGKGDALRAGLRKALEVGYRLIDTAYVYENEDVIGEVLQQWLASGSGKREDLFVTTKLAMHRHRRADVERSLRESLERFKLDYVDLFLVHAPLSAKSSDGRAIDMVNDHCIPDVVDHLETWKGMEDVLSKGLTRSIGLSNFNIAQMTRIMDNCTVKPHNVQVECHLYWPQFEIHEFCKQRNISLTGYSPLGSPGRASHPVSHIGVDVSDEKVKQEILMFHSLRKQRQPMDDPLAKQIATKHGKSVAQVLLKWLVQRGIVVIPMSTIASQIVSNLQLFDFTFDDAEMKALNAVQIRERIFPFYWCQRISISYAVSSKYVTLHNGVLMPMVGYGTWQAHGDALRSGLRKALEVGYRHIDTAYIYQNEDVIGEVLQQWFASGSGKREDVFVTTKLPWHSRRRDDVERSLKESLARLKLDYVDLYLVHTPQRGAASYGKAANLEIWKGMEDVFSKGLARSIGLSNFNIDQIVSIMDNSKVKPHNLQVECHLYWPQFELLEFCKRHNISFTAYSPLGSPGRRSRLPSVLLKWLLQRDIIVIPKSTTPSYIISNFELSDFELTGAEMKALNEVKIREQFFRQRSVHVTHLKDGTISKPAFLKHWALSRLRH</sequence>
<evidence type="ECO:0000313" key="3">
    <source>
        <dbReference type="Proteomes" id="UP000030764"/>
    </source>
</evidence>
<feature type="domain" description="NADP-dependent oxidoreductase" evidence="1">
    <location>
        <begin position="315"/>
        <end position="593"/>
    </location>
</feature>
<accession>A0A085MKH0</accession>
<dbReference type="Gene3D" id="3.20.20.100">
    <property type="entry name" value="NADP-dependent oxidoreductase domain"/>
    <property type="match status" value="6"/>
</dbReference>
<dbReference type="SUPFAM" id="SSF51430">
    <property type="entry name" value="NAD(P)-linked oxidoreductase"/>
    <property type="match status" value="6"/>
</dbReference>
<protein>
    <recommendedName>
        <fullName evidence="1">NADP-dependent oxidoreductase domain-containing protein</fullName>
    </recommendedName>
</protein>
<dbReference type="InterPro" id="IPR036812">
    <property type="entry name" value="NAD(P)_OxRdtase_dom_sf"/>
</dbReference>
<dbReference type="InterPro" id="IPR023210">
    <property type="entry name" value="NADP_OxRdtase_dom"/>
</dbReference>
<dbReference type="PROSITE" id="PS00798">
    <property type="entry name" value="ALDOKETO_REDUCTASE_1"/>
    <property type="match status" value="6"/>
</dbReference>
<dbReference type="GO" id="GO:0016491">
    <property type="term" value="F:oxidoreductase activity"/>
    <property type="evidence" value="ECO:0007669"/>
    <property type="project" value="InterPro"/>
</dbReference>
<feature type="domain" description="NADP-dependent oxidoreductase" evidence="1">
    <location>
        <begin position="616"/>
        <end position="877"/>
    </location>
</feature>
<dbReference type="CDD" id="cd19154">
    <property type="entry name" value="AKR_AKR1G1_CeAKR"/>
    <property type="match status" value="1"/>
</dbReference>
<feature type="domain" description="NADP-dependent oxidoreductase" evidence="1">
    <location>
        <begin position="17"/>
        <end position="299"/>
    </location>
</feature>
<gene>
    <name evidence="2" type="ORF">M513_01386</name>
</gene>
<keyword evidence="3" id="KW-1185">Reference proteome</keyword>
<feature type="domain" description="NADP-dependent oxidoreductase" evidence="1">
    <location>
        <begin position="1224"/>
        <end position="1520"/>
    </location>
</feature>
<feature type="domain" description="NADP-dependent oxidoreductase" evidence="1">
    <location>
        <begin position="920"/>
        <end position="1108"/>
    </location>
</feature>
<name>A0A085MKH0_9BILA</name>
<organism evidence="2 3">
    <name type="scientific">Trichuris suis</name>
    <name type="common">pig whipworm</name>
    <dbReference type="NCBI Taxonomy" id="68888"/>
    <lineage>
        <taxon>Eukaryota</taxon>
        <taxon>Metazoa</taxon>
        <taxon>Ecdysozoa</taxon>
        <taxon>Nematoda</taxon>
        <taxon>Enoplea</taxon>
        <taxon>Dorylaimia</taxon>
        <taxon>Trichinellida</taxon>
        <taxon>Trichuridae</taxon>
        <taxon>Trichuris</taxon>
    </lineage>
</organism>
<dbReference type="Pfam" id="PF00248">
    <property type="entry name" value="Aldo_ket_red"/>
    <property type="match status" value="6"/>
</dbReference>